<dbReference type="EMBL" id="BQXS01009964">
    <property type="protein sequence ID" value="GKT32283.1"/>
    <property type="molecule type" value="Genomic_DNA"/>
</dbReference>
<dbReference type="Gene3D" id="3.30.420.10">
    <property type="entry name" value="Ribonuclease H-like superfamily/Ribonuclease H"/>
    <property type="match status" value="1"/>
</dbReference>
<comment type="caution">
    <text evidence="2">The sequence shown here is derived from an EMBL/GenBank/DDBJ whole genome shotgun (WGS) entry which is preliminary data.</text>
</comment>
<reference evidence="2" key="1">
    <citation type="submission" date="2022-03" db="EMBL/GenBank/DDBJ databases">
        <title>Draft genome sequence of Aduncisulcus paluster, a free-living microaerophilic Fornicata.</title>
        <authorList>
            <person name="Yuyama I."/>
            <person name="Kume K."/>
            <person name="Tamura T."/>
            <person name="Inagaki Y."/>
            <person name="Hashimoto T."/>
        </authorList>
    </citation>
    <scope>NUCLEOTIDE SEQUENCE</scope>
    <source>
        <strain evidence="2">NY0171</strain>
    </source>
</reference>
<keyword evidence="3" id="KW-1185">Reference proteome</keyword>
<evidence type="ECO:0000256" key="1">
    <source>
        <dbReference type="SAM" id="MobiDB-lite"/>
    </source>
</evidence>
<dbReference type="InterPro" id="IPR036397">
    <property type="entry name" value="RNaseH_sf"/>
</dbReference>
<evidence type="ECO:0000313" key="2">
    <source>
        <dbReference type="EMBL" id="GKT32283.1"/>
    </source>
</evidence>
<gene>
    <name evidence="2" type="ORF">ADUPG1_006470</name>
</gene>
<feature type="compositionally biased region" description="Polar residues" evidence="1">
    <location>
        <begin position="69"/>
        <end position="83"/>
    </location>
</feature>
<dbReference type="Proteomes" id="UP001057375">
    <property type="component" value="Unassembled WGS sequence"/>
</dbReference>
<evidence type="ECO:0000313" key="3">
    <source>
        <dbReference type="Proteomes" id="UP001057375"/>
    </source>
</evidence>
<feature type="region of interest" description="Disordered" evidence="1">
    <location>
        <begin position="95"/>
        <end position="124"/>
    </location>
</feature>
<feature type="region of interest" description="Disordered" evidence="1">
    <location>
        <begin position="52"/>
        <end position="83"/>
    </location>
</feature>
<organism evidence="2 3">
    <name type="scientific">Aduncisulcus paluster</name>
    <dbReference type="NCBI Taxonomy" id="2918883"/>
    <lineage>
        <taxon>Eukaryota</taxon>
        <taxon>Metamonada</taxon>
        <taxon>Carpediemonas-like organisms</taxon>
        <taxon>Aduncisulcus</taxon>
    </lineage>
</organism>
<name>A0ABQ5KID9_9EUKA</name>
<protein>
    <submittedName>
        <fullName evidence="2">Uncharacterized protein</fullName>
    </submittedName>
</protein>
<sequence length="469" mass="53192">MSPTSVMLRERTSAVYHNQCEHSSEKTGQSSTQSPALPLIVSTLHQAEGRTAVSIQARSPSTPIRIRHPTTQASSPSTWHPTQSRTINVELQQSLHTPDSTPVTSHSSSDTTRETTSSSETASSQYSYFDEYSQEYTSQTSHESVGASLVEKDDNSESQPLELLKFLRAMLANGTGPYDWDLVLPQIQFLMNTQQCSATGFTPFEMVFARDPTKLFDLFTNNVEELEVHLGSKKSKENAAVFMKEHRDLLVYLAKQAKRIQEEVKKELIMDSVEKDQFVWLLPHKKASKLSARMRSPFKVVDPLKCNRVEIRSLIDDDKTLKVHIKRLVPVKGSHSLEELERYSCLYENTWEELKTVKDTIALETHRRKSTLAAWAAHEWTGQEAPYFKESPISQRLFHAFPSFMSTRIHMLTARPTTPTNCPLCHGTNSQNHVLGGGDALMPLYRQQHHDISKALTALIMRYLFKMDP</sequence>
<feature type="compositionally biased region" description="Low complexity" evidence="1">
    <location>
        <begin position="104"/>
        <end position="124"/>
    </location>
</feature>
<feature type="compositionally biased region" description="Polar residues" evidence="1">
    <location>
        <begin position="53"/>
        <end position="62"/>
    </location>
</feature>
<proteinExistence type="predicted"/>
<accession>A0ABQ5KID9</accession>